<evidence type="ECO:0000256" key="1">
    <source>
        <dbReference type="SAM" id="Phobius"/>
    </source>
</evidence>
<keyword evidence="3" id="KW-1185">Reference proteome</keyword>
<name>A0A8J6KG85_ELECQ</name>
<keyword evidence="1" id="KW-1133">Transmembrane helix</keyword>
<keyword evidence="1" id="KW-0472">Membrane</keyword>
<accession>A0A8J6KG85</accession>
<organism evidence="2 3">
    <name type="scientific">Eleutherodactylus coqui</name>
    <name type="common">Puerto Rican coqui</name>
    <dbReference type="NCBI Taxonomy" id="57060"/>
    <lineage>
        <taxon>Eukaryota</taxon>
        <taxon>Metazoa</taxon>
        <taxon>Chordata</taxon>
        <taxon>Craniata</taxon>
        <taxon>Vertebrata</taxon>
        <taxon>Euteleostomi</taxon>
        <taxon>Amphibia</taxon>
        <taxon>Batrachia</taxon>
        <taxon>Anura</taxon>
        <taxon>Neobatrachia</taxon>
        <taxon>Hyloidea</taxon>
        <taxon>Eleutherodactylidae</taxon>
        <taxon>Eleutherodactylinae</taxon>
        <taxon>Eleutherodactylus</taxon>
        <taxon>Eleutherodactylus</taxon>
    </lineage>
</organism>
<dbReference type="AlphaFoldDB" id="A0A8J6KG85"/>
<keyword evidence="1" id="KW-0812">Transmembrane</keyword>
<sequence>MLILTLCFKWFLNGFIVRDSNLDQENDCTAITAIPQTVASVVYFILPLCGGLFYFFLFVFFFFLCSCNNGGLLKM</sequence>
<evidence type="ECO:0000313" key="2">
    <source>
        <dbReference type="EMBL" id="KAG9492753.1"/>
    </source>
</evidence>
<dbReference type="Proteomes" id="UP000770717">
    <property type="component" value="Unassembled WGS sequence"/>
</dbReference>
<evidence type="ECO:0000313" key="3">
    <source>
        <dbReference type="Proteomes" id="UP000770717"/>
    </source>
</evidence>
<reference evidence="2" key="1">
    <citation type="thesis" date="2020" institute="ProQuest LLC" country="789 East Eisenhower Parkway, Ann Arbor, MI, USA">
        <title>Comparative Genomics and Chromosome Evolution.</title>
        <authorList>
            <person name="Mudd A.B."/>
        </authorList>
    </citation>
    <scope>NUCLEOTIDE SEQUENCE</scope>
    <source>
        <strain evidence="2">HN-11 Male</strain>
        <tissue evidence="2">Kidney and liver</tissue>
    </source>
</reference>
<gene>
    <name evidence="2" type="ORF">GDO78_000970</name>
</gene>
<dbReference type="EMBL" id="WNTK01000001">
    <property type="protein sequence ID" value="KAG9492753.1"/>
    <property type="molecule type" value="Genomic_DNA"/>
</dbReference>
<proteinExistence type="predicted"/>
<feature type="transmembrane region" description="Helical" evidence="1">
    <location>
        <begin position="41"/>
        <end position="65"/>
    </location>
</feature>
<protein>
    <submittedName>
        <fullName evidence="2">Uncharacterized protein</fullName>
    </submittedName>
</protein>
<comment type="caution">
    <text evidence="2">The sequence shown here is derived from an EMBL/GenBank/DDBJ whole genome shotgun (WGS) entry which is preliminary data.</text>
</comment>